<reference evidence="1 2" key="1">
    <citation type="submission" date="2024-10" db="EMBL/GenBank/DDBJ databases">
        <title>The Natural Products Discovery Center: Release of the First 8490 Sequenced Strains for Exploring Actinobacteria Biosynthetic Diversity.</title>
        <authorList>
            <person name="Kalkreuter E."/>
            <person name="Kautsar S.A."/>
            <person name="Yang D."/>
            <person name="Bader C.D."/>
            <person name="Teijaro C.N."/>
            <person name="Fluegel L."/>
            <person name="Davis C.M."/>
            <person name="Simpson J.R."/>
            <person name="Lauterbach L."/>
            <person name="Steele A.D."/>
            <person name="Gui C."/>
            <person name="Meng S."/>
            <person name="Li G."/>
            <person name="Viehrig K."/>
            <person name="Ye F."/>
            <person name="Su P."/>
            <person name="Kiefer A.F."/>
            <person name="Nichols A."/>
            <person name="Cepeda A.J."/>
            <person name="Yan W."/>
            <person name="Fan B."/>
            <person name="Jiang Y."/>
            <person name="Adhikari A."/>
            <person name="Zheng C.-J."/>
            <person name="Schuster L."/>
            <person name="Cowan T.M."/>
            <person name="Smanski M.J."/>
            <person name="Chevrette M.G."/>
            <person name="De Carvalho L.P.S."/>
            <person name="Shen B."/>
        </authorList>
    </citation>
    <scope>NUCLEOTIDE SEQUENCE [LARGE SCALE GENOMIC DNA]</scope>
    <source>
        <strain evidence="1 2">NPDC002593</strain>
    </source>
</reference>
<evidence type="ECO:0000313" key="1">
    <source>
        <dbReference type="EMBL" id="MFF3570946.1"/>
    </source>
</evidence>
<name>A0ABW6S3S5_9NOCA</name>
<keyword evidence="2" id="KW-1185">Reference proteome</keyword>
<protein>
    <submittedName>
        <fullName evidence="1">Uncharacterized protein</fullName>
    </submittedName>
</protein>
<accession>A0ABW6S3S5</accession>
<organism evidence="1 2">
    <name type="scientific">Nocardia jiangxiensis</name>
    <dbReference type="NCBI Taxonomy" id="282685"/>
    <lineage>
        <taxon>Bacteria</taxon>
        <taxon>Bacillati</taxon>
        <taxon>Actinomycetota</taxon>
        <taxon>Actinomycetes</taxon>
        <taxon>Mycobacteriales</taxon>
        <taxon>Nocardiaceae</taxon>
        <taxon>Nocardia</taxon>
    </lineage>
</organism>
<proteinExistence type="predicted"/>
<dbReference type="RefSeq" id="WP_218008761.1">
    <property type="nucleotide sequence ID" value="NZ_JBIAQY010000008.1"/>
</dbReference>
<sequence>MVGFVQRLRLAFPRQHLLVDIDDGYVDAEVVCHVVEQLEMLGASG</sequence>
<gene>
    <name evidence="1" type="ORF">ACFYXQ_24495</name>
</gene>
<comment type="caution">
    <text evidence="1">The sequence shown here is derived from an EMBL/GenBank/DDBJ whole genome shotgun (WGS) entry which is preliminary data.</text>
</comment>
<dbReference type="Proteomes" id="UP001601992">
    <property type="component" value="Unassembled WGS sequence"/>
</dbReference>
<dbReference type="EMBL" id="JBIAQY010000008">
    <property type="protein sequence ID" value="MFF3570946.1"/>
    <property type="molecule type" value="Genomic_DNA"/>
</dbReference>
<evidence type="ECO:0000313" key="2">
    <source>
        <dbReference type="Proteomes" id="UP001601992"/>
    </source>
</evidence>